<accession>A0A7L5ENK2</accession>
<dbReference type="RefSeq" id="WP_170106515.1">
    <property type="nucleotide sequence ID" value="NZ_CP051672.1"/>
</dbReference>
<proteinExistence type="predicted"/>
<dbReference type="EMBL" id="CP051672">
    <property type="protein sequence ID" value="QJE30989.1"/>
    <property type="molecule type" value="Genomic_DNA"/>
</dbReference>
<dbReference type="GO" id="GO:0016757">
    <property type="term" value="F:glycosyltransferase activity"/>
    <property type="evidence" value="ECO:0007669"/>
    <property type="project" value="InterPro"/>
</dbReference>
<protein>
    <submittedName>
        <fullName evidence="3">Glycosyltransferase family 4 protein</fullName>
    </submittedName>
</protein>
<dbReference type="CDD" id="cd03794">
    <property type="entry name" value="GT4_WbuB-like"/>
    <property type="match status" value="1"/>
</dbReference>
<evidence type="ECO:0000256" key="1">
    <source>
        <dbReference type="ARBA" id="ARBA00022679"/>
    </source>
</evidence>
<dbReference type="GO" id="GO:0009103">
    <property type="term" value="P:lipopolysaccharide biosynthetic process"/>
    <property type="evidence" value="ECO:0007669"/>
    <property type="project" value="TreeGrafter"/>
</dbReference>
<evidence type="ECO:0000313" key="4">
    <source>
        <dbReference type="Proteomes" id="UP000501982"/>
    </source>
</evidence>
<dbReference type="PANTHER" id="PTHR46401">
    <property type="entry name" value="GLYCOSYLTRANSFERASE WBBK-RELATED"/>
    <property type="match status" value="1"/>
</dbReference>
<reference evidence="3 4" key="1">
    <citation type="submission" date="2020-04" db="EMBL/GenBank/DDBJ databases">
        <title>Complete Genomes and Methylome analysis of CBBP consortium that reverse antibiotic-induced susceptibility to vancomycin-resistant Enterococcus faecium infection.</title>
        <authorList>
            <person name="Fomenkov A."/>
            <person name="Zhang Z."/>
            <person name="Pamer E."/>
            <person name="Roberts R.J."/>
        </authorList>
    </citation>
    <scope>NUCLEOTIDE SEQUENCE [LARGE SCALE GENOMIC DNA]</scope>
    <source>
        <strain evidence="4">CBBP</strain>
    </source>
</reference>
<name>A0A7L5ENK2_PARDI</name>
<feature type="domain" description="Glycosyl transferase family 1" evidence="2">
    <location>
        <begin position="216"/>
        <end position="385"/>
    </location>
</feature>
<dbReference type="InterPro" id="IPR001296">
    <property type="entry name" value="Glyco_trans_1"/>
</dbReference>
<sequence length="408" mass="46886">MNILFLTMVSGLKNIETSGIYTDLMRKFRDKGNEVYIIYPRERRLGLPTEVSHKGEVHLLGVKTLNLSKTNLIEKGLGQVMLERQFKSALEKHFGKVKFDVILYSTPPITFTKVIRYVKRRNPKAMSYLLLKDIFPQNAVDLGMLTKDGLKGFLYRSFREKEKDLYRISDYIGCMSPANVRYVIGHNPEIDPAIVEIAPNSCDVPSEIPVEYEDTAHIRQKYGLPANKPIFIYGGNMGKPQGIPFLIECMEAVCEREDCHFAIVGNGTEYPRLETFMLERKPKSVSLFKHLPKEDYDRLAKACDVGLIFLDYRFTIPNYPSRLLPYLMEHKPIIAVTDPICDMGTLAEENGYGFYCPSNSIETFVKSIDKMLVSDIRQMGENGYQFFLDNYTTEHTYETIMRHTVKVD</sequence>
<dbReference type="Gene3D" id="3.40.50.2000">
    <property type="entry name" value="Glycogen Phosphorylase B"/>
    <property type="match status" value="2"/>
</dbReference>
<evidence type="ECO:0000313" key="3">
    <source>
        <dbReference type="EMBL" id="QJE30989.1"/>
    </source>
</evidence>
<organism evidence="3 4">
    <name type="scientific">Parabacteroides distasonis</name>
    <dbReference type="NCBI Taxonomy" id="823"/>
    <lineage>
        <taxon>Bacteria</taxon>
        <taxon>Pseudomonadati</taxon>
        <taxon>Bacteroidota</taxon>
        <taxon>Bacteroidia</taxon>
        <taxon>Bacteroidales</taxon>
        <taxon>Tannerellaceae</taxon>
        <taxon>Parabacteroides</taxon>
    </lineage>
</organism>
<dbReference type="SUPFAM" id="SSF53756">
    <property type="entry name" value="UDP-Glycosyltransferase/glycogen phosphorylase"/>
    <property type="match status" value="1"/>
</dbReference>
<keyword evidence="1 3" id="KW-0808">Transferase</keyword>
<gene>
    <name evidence="3" type="ORF">HHO38_00305</name>
</gene>
<dbReference type="Proteomes" id="UP000501982">
    <property type="component" value="Chromosome"/>
</dbReference>
<dbReference type="Pfam" id="PF00534">
    <property type="entry name" value="Glycos_transf_1"/>
    <property type="match status" value="1"/>
</dbReference>
<dbReference type="PANTHER" id="PTHR46401:SF2">
    <property type="entry name" value="GLYCOSYLTRANSFERASE WBBK-RELATED"/>
    <property type="match status" value="1"/>
</dbReference>
<evidence type="ECO:0000259" key="2">
    <source>
        <dbReference type="Pfam" id="PF00534"/>
    </source>
</evidence>
<dbReference type="AlphaFoldDB" id="A0A7L5ENK2"/>